<dbReference type="RefSeq" id="WP_408085428.1">
    <property type="nucleotide sequence ID" value="NZ_JBELPZ010000012.1"/>
</dbReference>
<evidence type="ECO:0000313" key="2">
    <source>
        <dbReference type="EMBL" id="MFL9845160.1"/>
    </source>
</evidence>
<keyword evidence="3" id="KW-1185">Reference proteome</keyword>
<proteinExistence type="predicted"/>
<keyword evidence="1" id="KW-0732">Signal</keyword>
<dbReference type="EMBL" id="JBELPZ010000012">
    <property type="protein sequence ID" value="MFL9845160.1"/>
    <property type="molecule type" value="Genomic_DNA"/>
</dbReference>
<protein>
    <submittedName>
        <fullName evidence="2">Uncharacterized protein</fullName>
    </submittedName>
</protein>
<name>A0ABW8Z139_9FLAO</name>
<reference evidence="2 3" key="1">
    <citation type="submission" date="2024-06" db="EMBL/GenBank/DDBJ databases">
        <authorList>
            <person name="Kaempfer P."/>
            <person name="Viver T."/>
        </authorList>
    </citation>
    <scope>NUCLEOTIDE SEQUENCE [LARGE SCALE GENOMIC DNA]</scope>
    <source>
        <strain evidence="2 3">ST-119</strain>
    </source>
</reference>
<comment type="caution">
    <text evidence="2">The sequence shown here is derived from an EMBL/GenBank/DDBJ whole genome shotgun (WGS) entry which is preliminary data.</text>
</comment>
<evidence type="ECO:0000256" key="1">
    <source>
        <dbReference type="SAM" id="SignalP"/>
    </source>
</evidence>
<accession>A0ABW8Z139</accession>
<dbReference type="Proteomes" id="UP001629156">
    <property type="component" value="Unassembled WGS sequence"/>
</dbReference>
<feature type="chain" id="PRO_5045538498" evidence="1">
    <location>
        <begin position="20"/>
        <end position="167"/>
    </location>
</feature>
<evidence type="ECO:0000313" key="3">
    <source>
        <dbReference type="Proteomes" id="UP001629156"/>
    </source>
</evidence>
<sequence>MKFFLWSFLFSVLPLLVNAQTATGSMVQEDYHQKVFKLKELYVNYLSSESCKKQKQAFYIYTAKANFLANKKAIKMEANNDIHTWVRNNFDKTFFESLKEEDSLYINYSDAIAADYKENKEFHAYLLDILLSEDGEVVYEDALRQIAREYPNLIRKPEEELFNRLEH</sequence>
<organism evidence="2 3">
    <name type="scientific">Flavobacterium rhizosphaerae</name>
    <dbReference type="NCBI Taxonomy" id="3163298"/>
    <lineage>
        <taxon>Bacteria</taxon>
        <taxon>Pseudomonadati</taxon>
        <taxon>Bacteroidota</taxon>
        <taxon>Flavobacteriia</taxon>
        <taxon>Flavobacteriales</taxon>
        <taxon>Flavobacteriaceae</taxon>
        <taxon>Flavobacterium</taxon>
    </lineage>
</organism>
<gene>
    <name evidence="2" type="ORF">ABS766_12090</name>
</gene>
<feature type="signal peptide" evidence="1">
    <location>
        <begin position="1"/>
        <end position="19"/>
    </location>
</feature>